<sequence>MAPKSRDLMKYRSNRQQTFVETVKVAGGGESRWSDLIGESSIESLVDLGFYYAPTKVNKNRVICFLCNKSESVFDEVEIDSIAVQHYRKSKACVRALIALSNQMRSQFDSKEAILSYWQNHEQKVLSSPLARPAQRFRERTYGDAFVLDSKEGYKPNSTTLAAAGFFYAPLDFQDDKVSCVYCGCSLDHWEQDDDPVEEHKQNSRGFCYFLDQLGFDQREENQQEVSGVDSPKIDKFLGLFSDTDESDKENVQNIKQGKNEPTNVVLSQGEDSIQEAKPESEKKVNLLKAPKLAKEEEKTAKKFILIDDEAVDNDNEVEEVSDFDDSDYGNNAEEQENNSDDEIAIEVEEKDVKDYTNSEADVSTTTRRSKRIRKLRAEKDPNIDYWDKVPDDDLYDEFMGAARRTTKSTQPIAKDRSEDPSDGEGSNDNVNDNESDGDSSSDNDSETEEVAEDSLKDFYDDDSTSEILDESNYIPEGSDNDNVDEVNISSNSVSEVDDSLITKKKTRKRKTPESKGESNEEYNGSGKKQKSQEPIEEVISSAMPKKLKFTKKSASATPPRFDETNEDMDIYQDANVENLEMNVKVVSTEKLSPIKDSKPESHILPPRPTIHSLEFAVDSENSREIGKSRITNTKPFKTNKKQRRNIFDMSFENEFPSLQDSLSPVRIPANFGKRSPITSLPTLTKEDLEVQKNTSIVDAKQELSPSLSEQAKIEVNDAKQEMEPEENESKHDNRIEDDELDEIDKDSISGIEDVQKEVVEVVAKERVNEGYDEIREQLPQNNNEDKDEAIYSSGESDVDYANYIEDIRGINAEISRSMEVIEQELEQGEAPGESEVDSAQKSSTENEVARTETNESETSLEIGDQIDAESTKLDIVGLEKDPTVNGEMAGTEVSKEIVDSVNESSEEVVTAIEFQEDQQEELSQDTAEEQSSAIEQDNADEIDVEVDEVTEISFRNTEVEPQKQQNEPPARYAVPESSLVEEIKDSVRSYDDSTNRLTISKIRSSLPVQESTMETASKEQNESETKQSIVEDSKTNGVDIGLSSPQVSPIAHNTSSRRASSLSNANSELFSGNTPSASISRLGRADAMIESSTPQNSNSIRSLTVKEKISQVTDLPKKWVQKPLVQFSEELANLEETAVHLRNLAASGYDLRDDPGDLTSLLADMPEEEENMTIKEWVENCATNCRNLIEDQCDQMTAFVVNEYKRAISVIEALPTID</sequence>
<evidence type="ECO:0000313" key="4">
    <source>
        <dbReference type="EMBL" id="ABN68644.2"/>
    </source>
</evidence>
<keyword evidence="2" id="KW-0862">Zinc</keyword>
<feature type="compositionally biased region" description="Basic and acidic residues" evidence="3">
    <location>
        <begin position="1017"/>
        <end position="1035"/>
    </location>
</feature>
<dbReference type="GeneID" id="4840994"/>
<feature type="compositionally biased region" description="Acidic residues" evidence="3">
    <location>
        <begin position="460"/>
        <end position="470"/>
    </location>
</feature>
<dbReference type="Gene3D" id="1.10.1170.10">
    <property type="entry name" value="Inhibitor Of Apoptosis Protein (2mihbC-IAP-1), Chain A"/>
    <property type="match status" value="2"/>
</dbReference>
<name>A3M035_PICST</name>
<dbReference type="EMBL" id="CP000502">
    <property type="protein sequence ID" value="ABN68644.2"/>
    <property type="molecule type" value="Genomic_DNA"/>
</dbReference>
<evidence type="ECO:0000313" key="5">
    <source>
        <dbReference type="Proteomes" id="UP000002258"/>
    </source>
</evidence>
<evidence type="ECO:0000256" key="3">
    <source>
        <dbReference type="SAM" id="MobiDB-lite"/>
    </source>
</evidence>
<feature type="compositionally biased region" description="Acidic residues" evidence="3">
    <location>
        <begin position="823"/>
        <end position="837"/>
    </location>
</feature>
<dbReference type="PANTHER" id="PTHR46771">
    <property type="entry name" value="DETERIN"/>
    <property type="match status" value="1"/>
</dbReference>
<feature type="compositionally biased region" description="Basic and acidic residues" evidence="3">
    <location>
        <begin position="376"/>
        <end position="392"/>
    </location>
</feature>
<feature type="compositionally biased region" description="Acidic residues" evidence="3">
    <location>
        <begin position="915"/>
        <end position="929"/>
    </location>
</feature>
<dbReference type="InterPro" id="IPR001370">
    <property type="entry name" value="BIR_rpt"/>
</dbReference>
<feature type="compositionally biased region" description="Acidic residues" evidence="3">
    <location>
        <begin position="938"/>
        <end position="951"/>
    </location>
</feature>
<feature type="region of interest" description="Disordered" evidence="3">
    <location>
        <begin position="1007"/>
        <end position="1076"/>
    </location>
</feature>
<dbReference type="STRING" id="322104.A3M035"/>
<dbReference type="AlphaFoldDB" id="A3M035"/>
<dbReference type="PROSITE" id="PS50143">
    <property type="entry name" value="BIR_REPEAT_2"/>
    <property type="match status" value="2"/>
</dbReference>
<feature type="region of interest" description="Disordered" evidence="3">
    <location>
        <begin position="914"/>
        <end position="979"/>
    </location>
</feature>
<feature type="compositionally biased region" description="Acidic residues" evidence="3">
    <location>
        <begin position="312"/>
        <end position="350"/>
    </location>
</feature>
<dbReference type="GO" id="GO:0046872">
    <property type="term" value="F:metal ion binding"/>
    <property type="evidence" value="ECO:0007669"/>
    <property type="project" value="UniProtKB-KW"/>
</dbReference>
<organism evidence="4 5">
    <name type="scientific">Scheffersomyces stipitis (strain ATCC 58785 / CBS 6054 / NBRC 10063 / NRRL Y-11545)</name>
    <name type="common">Yeast</name>
    <name type="synonym">Pichia stipitis</name>
    <dbReference type="NCBI Taxonomy" id="322104"/>
    <lineage>
        <taxon>Eukaryota</taxon>
        <taxon>Fungi</taxon>
        <taxon>Dikarya</taxon>
        <taxon>Ascomycota</taxon>
        <taxon>Saccharomycotina</taxon>
        <taxon>Pichiomycetes</taxon>
        <taxon>Debaryomycetaceae</taxon>
        <taxon>Scheffersomyces</taxon>
    </lineage>
</organism>
<feature type="compositionally biased region" description="Acidic residues" evidence="3">
    <location>
        <begin position="432"/>
        <end position="453"/>
    </location>
</feature>
<dbReference type="OrthoDB" id="2196114at2759"/>
<dbReference type="InterPro" id="IPR051190">
    <property type="entry name" value="Baculoviral_IAP"/>
</dbReference>
<dbReference type="FunCoup" id="A3M035">
    <property type="interactions" value="67"/>
</dbReference>
<feature type="compositionally biased region" description="Polar residues" evidence="3">
    <location>
        <begin position="838"/>
        <end position="847"/>
    </location>
</feature>
<proteinExistence type="predicted"/>
<accession>A3M035</accession>
<evidence type="ECO:0000256" key="1">
    <source>
        <dbReference type="ARBA" id="ARBA00022723"/>
    </source>
</evidence>
<dbReference type="HOGENOM" id="CLU_263316_0_0_1"/>
<dbReference type="Proteomes" id="UP000002258">
    <property type="component" value="Chromosome 8"/>
</dbReference>
<dbReference type="KEGG" id="pic:PICST_68472"/>
<dbReference type="RefSeq" id="XP_001386673.2">
    <property type="nucleotide sequence ID" value="XM_001386636.1"/>
</dbReference>
<evidence type="ECO:0000256" key="2">
    <source>
        <dbReference type="ARBA" id="ARBA00022833"/>
    </source>
</evidence>
<feature type="compositionally biased region" description="Low complexity" evidence="3">
    <location>
        <begin position="1057"/>
        <end position="1072"/>
    </location>
</feature>
<dbReference type="SMART" id="SM00238">
    <property type="entry name" value="BIR"/>
    <property type="match status" value="1"/>
</dbReference>
<dbReference type="CDD" id="cd00022">
    <property type="entry name" value="BIR"/>
    <property type="match status" value="1"/>
</dbReference>
<feature type="compositionally biased region" description="Low complexity" evidence="3">
    <location>
        <begin position="486"/>
        <end position="495"/>
    </location>
</feature>
<dbReference type="eggNOG" id="KOG1101">
    <property type="taxonomic scope" value="Eukaryota"/>
</dbReference>
<gene>
    <name evidence="4" type="ORF">PICST_68472</name>
</gene>
<feature type="compositionally biased region" description="Acidic residues" evidence="3">
    <location>
        <begin position="736"/>
        <end position="745"/>
    </location>
</feature>
<feature type="region of interest" description="Disordered" evidence="3">
    <location>
        <begin position="702"/>
        <end position="752"/>
    </location>
</feature>
<dbReference type="OMA" id="MANINHE"/>
<feature type="compositionally biased region" description="Basic and acidic residues" evidence="3">
    <location>
        <begin position="712"/>
        <end position="735"/>
    </location>
</feature>
<keyword evidence="1" id="KW-0479">Metal-binding</keyword>
<feature type="region of interest" description="Disordered" evidence="3">
    <location>
        <begin position="823"/>
        <end position="867"/>
    </location>
</feature>
<dbReference type="InParanoid" id="A3M035"/>
<feature type="region of interest" description="Disordered" evidence="3">
    <location>
        <begin position="312"/>
        <end position="567"/>
    </location>
</feature>
<reference evidence="4 5" key="1">
    <citation type="journal article" date="2007" name="Nat. Biotechnol.">
        <title>Genome sequence of the lignocellulose-bioconverting and xylose-fermenting yeast Pichia stipitis.</title>
        <authorList>
            <person name="Jeffries T.W."/>
            <person name="Grigoriev I.V."/>
            <person name="Grimwood J."/>
            <person name="Laplaza J.M."/>
            <person name="Aerts A."/>
            <person name="Salamov A."/>
            <person name="Schmutz J."/>
            <person name="Lindquist E."/>
            <person name="Dehal P."/>
            <person name="Shapiro H."/>
            <person name="Jin Y.S."/>
            <person name="Passoth V."/>
            <person name="Richardson P.M."/>
        </authorList>
    </citation>
    <scope>NUCLEOTIDE SEQUENCE [LARGE SCALE GENOMIC DNA]</scope>
    <source>
        <strain evidence="5">ATCC 58785 / CBS 6054 / NBRC 10063 / NRRL Y-11545</strain>
    </source>
</reference>
<protein>
    <submittedName>
        <fullName evidence="4">Uncharacterized protein</fullName>
    </submittedName>
</protein>
<keyword evidence="5" id="KW-1185">Reference proteome</keyword>
<dbReference type="Pfam" id="PF00653">
    <property type="entry name" value="BIR"/>
    <property type="match status" value="2"/>
</dbReference>
<dbReference type="SUPFAM" id="SSF57924">
    <property type="entry name" value="Inhibitor of apoptosis (IAP) repeat"/>
    <property type="match status" value="2"/>
</dbReference>
<feature type="compositionally biased region" description="Polar residues" evidence="3">
    <location>
        <begin position="1007"/>
        <end position="1016"/>
    </location>
</feature>
<feature type="compositionally biased region" description="Polar residues" evidence="3">
    <location>
        <begin position="1044"/>
        <end position="1055"/>
    </location>
</feature>
<dbReference type="PANTHER" id="PTHR46771:SF5">
    <property type="entry name" value="DETERIN"/>
    <property type="match status" value="1"/>
</dbReference>